<dbReference type="EMBL" id="JAGPXC010000001">
    <property type="protein sequence ID" value="KAH6660654.1"/>
    <property type="molecule type" value="Genomic_DNA"/>
</dbReference>
<evidence type="ECO:0000313" key="2">
    <source>
        <dbReference type="EMBL" id="KAH6660654.1"/>
    </source>
</evidence>
<dbReference type="RefSeq" id="XP_045964785.1">
    <property type="nucleotide sequence ID" value="XM_046105410.1"/>
</dbReference>
<evidence type="ECO:0008006" key="4">
    <source>
        <dbReference type="Google" id="ProtNLM"/>
    </source>
</evidence>
<protein>
    <recommendedName>
        <fullName evidence="4">BTB domain-containing protein</fullName>
    </recommendedName>
</protein>
<feature type="compositionally biased region" description="Acidic residues" evidence="1">
    <location>
        <begin position="402"/>
        <end position="411"/>
    </location>
</feature>
<reference evidence="2" key="1">
    <citation type="journal article" date="2021" name="Nat. Commun.">
        <title>Genetic determinants of endophytism in the Arabidopsis root mycobiome.</title>
        <authorList>
            <person name="Mesny F."/>
            <person name="Miyauchi S."/>
            <person name="Thiergart T."/>
            <person name="Pickel B."/>
            <person name="Atanasova L."/>
            <person name="Karlsson M."/>
            <person name="Huettel B."/>
            <person name="Barry K.W."/>
            <person name="Haridas S."/>
            <person name="Chen C."/>
            <person name="Bauer D."/>
            <person name="Andreopoulos W."/>
            <person name="Pangilinan J."/>
            <person name="LaButti K."/>
            <person name="Riley R."/>
            <person name="Lipzen A."/>
            <person name="Clum A."/>
            <person name="Drula E."/>
            <person name="Henrissat B."/>
            <person name="Kohler A."/>
            <person name="Grigoriev I.V."/>
            <person name="Martin F.M."/>
            <person name="Hacquard S."/>
        </authorList>
    </citation>
    <scope>NUCLEOTIDE SEQUENCE</scope>
    <source>
        <strain evidence="2">MPI-SDFR-AT-0073</strain>
    </source>
</reference>
<dbReference type="AlphaFoldDB" id="A0A9P8UWM9"/>
<dbReference type="Proteomes" id="UP000758603">
    <property type="component" value="Unassembled WGS sequence"/>
</dbReference>
<keyword evidence="3" id="KW-1185">Reference proteome</keyword>
<feature type="compositionally biased region" description="Acidic residues" evidence="1">
    <location>
        <begin position="345"/>
        <end position="362"/>
    </location>
</feature>
<organism evidence="2 3">
    <name type="scientific">Truncatella angustata</name>
    <dbReference type="NCBI Taxonomy" id="152316"/>
    <lineage>
        <taxon>Eukaryota</taxon>
        <taxon>Fungi</taxon>
        <taxon>Dikarya</taxon>
        <taxon>Ascomycota</taxon>
        <taxon>Pezizomycotina</taxon>
        <taxon>Sordariomycetes</taxon>
        <taxon>Xylariomycetidae</taxon>
        <taxon>Amphisphaeriales</taxon>
        <taxon>Sporocadaceae</taxon>
        <taxon>Truncatella</taxon>
    </lineage>
</organism>
<evidence type="ECO:0000313" key="3">
    <source>
        <dbReference type="Proteomes" id="UP000758603"/>
    </source>
</evidence>
<dbReference type="Gene3D" id="3.30.710.10">
    <property type="entry name" value="Potassium Channel Kv1.1, Chain A"/>
    <property type="match status" value="1"/>
</dbReference>
<dbReference type="GeneID" id="70134301"/>
<proteinExistence type="predicted"/>
<sequence>MVTIQITNIGRAAVTEVTCHMILFACFSRVMDREVRQQLRKQKQLAVLVVEERHSIADDFCKLVAWCYTGQLGDEQMTDLHRGNAAERLWNLAADLEMPEFANYCMRAILTKHTHSMGDGGDDLVFKGNEAPYEHYGLLHVHRHNRADPFRDSARARILCFMQRLLETHPPMSRVALVSTKNRLEYERGWYKAMSNDMTFGLMDQDLCHGRAQEGQWWIEQWDDLMIRTVSCGADSWKAQRWDVIHGEACPHVLEPVTVTRKLRCKGDGRHFDLSPFYCKVPRMIVGNDSRARQVEATWELVRTDHKKVADDSWGIWRGVQQSLYNRWDKEVRAGRKRDFDVAFDDTENEASTEESVSEDEFSTPHRYPRELSEDDNESLFEQKVAPEAEDFLNDKYTPEHDEGDEGDGDEDELLFLQEIALEKEGDYCVPKLEPNDAGDLCLNLI</sequence>
<gene>
    <name evidence="2" type="ORF">BKA67DRAFT_61345</name>
</gene>
<evidence type="ECO:0000256" key="1">
    <source>
        <dbReference type="SAM" id="MobiDB-lite"/>
    </source>
</evidence>
<name>A0A9P8UWM9_9PEZI</name>
<dbReference type="InterPro" id="IPR011333">
    <property type="entry name" value="SKP1/BTB/POZ_sf"/>
</dbReference>
<dbReference type="OrthoDB" id="4641577at2759"/>
<feature type="region of interest" description="Disordered" evidence="1">
    <location>
        <begin position="345"/>
        <end position="411"/>
    </location>
</feature>
<comment type="caution">
    <text evidence="2">The sequence shown here is derived from an EMBL/GenBank/DDBJ whole genome shotgun (WGS) entry which is preliminary data.</text>
</comment>
<accession>A0A9P8UWM9</accession>